<dbReference type="STRING" id="78345.BMERY_0229"/>
<dbReference type="AlphaFoldDB" id="A0A087BIE8"/>
<evidence type="ECO:0000313" key="2">
    <source>
        <dbReference type="Proteomes" id="UP000029060"/>
    </source>
</evidence>
<name>A0A087BIE8_9BIFI</name>
<sequence>MDRAKTLKDGRELTVFAHDLSSKGRKRVTRGARFKCPYCGRPVDLAALDSTKVTTYFKHHRNDELAKFCDEYVSGNGSGNLLMRNPVVPIFLDFEGESTKRYVLKTGLYGIGKRLRSDLKKTTEAYMSVNGRTYPLWQMAAESLRIPIRKLPTLELSNEITVMAPESIRRRIGEAEDCRSGMVFTSDYDSAPPNHANHIGIRIRRGNDVYVGRRYYLVIDSREPKLSKSVATSFDTAKKSRSPYSKQLFHCLACVCCRVILQKRDRCEYVRPFRLPSYRQGKNSRFALASISHLQWNRSAIVREHIRHISRTGGNRQPQG</sequence>
<protein>
    <submittedName>
        <fullName evidence="1">Uncharacterized protein</fullName>
    </submittedName>
</protein>
<organism evidence="1 2">
    <name type="scientific">Bifidobacterium merycicum</name>
    <dbReference type="NCBI Taxonomy" id="78345"/>
    <lineage>
        <taxon>Bacteria</taxon>
        <taxon>Bacillati</taxon>
        <taxon>Actinomycetota</taxon>
        <taxon>Actinomycetes</taxon>
        <taxon>Bifidobacteriales</taxon>
        <taxon>Bifidobacteriaceae</taxon>
        <taxon>Bifidobacterium</taxon>
    </lineage>
</organism>
<reference evidence="1 2" key="1">
    <citation type="submission" date="2014-03" db="EMBL/GenBank/DDBJ databases">
        <title>Genomics of Bifidobacteria.</title>
        <authorList>
            <person name="Ventura M."/>
            <person name="Milani C."/>
            <person name="Lugli G.A."/>
        </authorList>
    </citation>
    <scope>NUCLEOTIDE SEQUENCE [LARGE SCALE GENOMIC DNA]</scope>
    <source>
        <strain evidence="1 2">LMG 11341</strain>
    </source>
</reference>
<dbReference type="Proteomes" id="UP000029060">
    <property type="component" value="Unassembled WGS sequence"/>
</dbReference>
<dbReference type="eggNOG" id="ENOG5030272">
    <property type="taxonomic scope" value="Bacteria"/>
</dbReference>
<gene>
    <name evidence="1" type="ORF">BMERY_0229</name>
</gene>
<evidence type="ECO:0000313" key="1">
    <source>
        <dbReference type="EMBL" id="KFI70798.1"/>
    </source>
</evidence>
<comment type="caution">
    <text evidence="1">The sequence shown here is derived from an EMBL/GenBank/DDBJ whole genome shotgun (WGS) entry which is preliminary data.</text>
</comment>
<keyword evidence="2" id="KW-1185">Reference proteome</keyword>
<proteinExistence type="predicted"/>
<accession>A0A087BIE8</accession>
<dbReference type="EMBL" id="JGZC01000005">
    <property type="protein sequence ID" value="KFI70798.1"/>
    <property type="molecule type" value="Genomic_DNA"/>
</dbReference>